<dbReference type="GO" id="GO:0005634">
    <property type="term" value="C:nucleus"/>
    <property type="evidence" value="ECO:0007669"/>
    <property type="project" value="UniProtKB-SubCell"/>
</dbReference>
<evidence type="ECO:0000313" key="11">
    <source>
        <dbReference type="WBParaSite" id="PSAMB.scaffold2557size22582.g18253.t1"/>
    </source>
</evidence>
<keyword evidence="3" id="KW-0563">Paired box</keyword>
<dbReference type="SUPFAM" id="SSF46689">
    <property type="entry name" value="Homeodomain-like"/>
    <property type="match status" value="1"/>
</dbReference>
<evidence type="ECO:0000256" key="2">
    <source>
        <dbReference type="ARBA" id="ARBA00022473"/>
    </source>
</evidence>
<evidence type="ECO:0000256" key="6">
    <source>
        <dbReference type="ARBA" id="ARBA00023163"/>
    </source>
</evidence>
<dbReference type="InterPro" id="IPR009057">
    <property type="entry name" value="Homeodomain-like_sf"/>
</dbReference>
<evidence type="ECO:0000259" key="9">
    <source>
        <dbReference type="PROSITE" id="PS51057"/>
    </source>
</evidence>
<dbReference type="InterPro" id="IPR043565">
    <property type="entry name" value="PAX_fam"/>
</dbReference>
<keyword evidence="7" id="KW-0539">Nucleus</keyword>
<keyword evidence="10" id="KW-1185">Reference proteome</keyword>
<evidence type="ECO:0000256" key="8">
    <source>
        <dbReference type="SAM" id="MobiDB-lite"/>
    </source>
</evidence>
<dbReference type="PRINTS" id="PR00027">
    <property type="entry name" value="PAIREDBOX"/>
</dbReference>
<evidence type="ECO:0000256" key="3">
    <source>
        <dbReference type="ARBA" id="ARBA00022724"/>
    </source>
</evidence>
<comment type="subcellular location">
    <subcellularLocation>
        <location evidence="1">Nucleus</location>
    </subcellularLocation>
</comment>
<keyword evidence="5" id="KW-0238">DNA-binding</keyword>
<dbReference type="SMART" id="SM00351">
    <property type="entry name" value="PAX"/>
    <property type="match status" value="1"/>
</dbReference>
<dbReference type="PANTHER" id="PTHR45636">
    <property type="entry name" value="PAIRED BOX PROTEIN PAX-6-RELATED-RELATED"/>
    <property type="match status" value="1"/>
</dbReference>
<evidence type="ECO:0000256" key="5">
    <source>
        <dbReference type="ARBA" id="ARBA00023125"/>
    </source>
</evidence>
<organism evidence="10 11">
    <name type="scientific">Plectus sambesii</name>
    <dbReference type="NCBI Taxonomy" id="2011161"/>
    <lineage>
        <taxon>Eukaryota</taxon>
        <taxon>Metazoa</taxon>
        <taxon>Ecdysozoa</taxon>
        <taxon>Nematoda</taxon>
        <taxon>Chromadorea</taxon>
        <taxon>Plectida</taxon>
        <taxon>Plectina</taxon>
        <taxon>Plectoidea</taxon>
        <taxon>Plectidae</taxon>
        <taxon>Plectus</taxon>
    </lineage>
</organism>
<keyword evidence="4" id="KW-0805">Transcription regulation</keyword>
<dbReference type="InterPro" id="IPR036388">
    <property type="entry name" value="WH-like_DNA-bd_sf"/>
</dbReference>
<evidence type="ECO:0000313" key="10">
    <source>
        <dbReference type="Proteomes" id="UP000887566"/>
    </source>
</evidence>
<keyword evidence="6" id="KW-0804">Transcription</keyword>
<dbReference type="AlphaFoldDB" id="A0A914VWS0"/>
<dbReference type="Proteomes" id="UP000887566">
    <property type="component" value="Unplaced"/>
</dbReference>
<name>A0A914VWS0_9BILA</name>
<dbReference type="WBParaSite" id="PSAMB.scaffold2557size22582.g18253.t1">
    <property type="protein sequence ID" value="PSAMB.scaffold2557size22582.g18253.t1"/>
    <property type="gene ID" value="PSAMB.scaffold2557size22582.g18253"/>
</dbReference>
<accession>A0A914VWS0</accession>
<evidence type="ECO:0000256" key="7">
    <source>
        <dbReference type="ARBA" id="ARBA00023242"/>
    </source>
</evidence>
<dbReference type="GO" id="GO:0000981">
    <property type="term" value="F:DNA-binding transcription factor activity, RNA polymerase II-specific"/>
    <property type="evidence" value="ECO:0007669"/>
    <property type="project" value="TreeGrafter"/>
</dbReference>
<feature type="domain" description="Paired" evidence="9">
    <location>
        <begin position="120"/>
        <end position="246"/>
    </location>
</feature>
<protein>
    <submittedName>
        <fullName evidence="11">Paired domain-containing protein</fullName>
    </submittedName>
</protein>
<dbReference type="Gene3D" id="1.10.10.10">
    <property type="entry name" value="Winged helix-like DNA-binding domain superfamily/Winged helix DNA-binding domain"/>
    <property type="match status" value="2"/>
</dbReference>
<dbReference type="FunFam" id="1.10.10.10:FF:000003">
    <property type="entry name" value="Paired box protein Pax-6"/>
    <property type="match status" value="1"/>
</dbReference>
<evidence type="ECO:0000256" key="1">
    <source>
        <dbReference type="ARBA" id="ARBA00004123"/>
    </source>
</evidence>
<dbReference type="Pfam" id="PF00292">
    <property type="entry name" value="PAX"/>
    <property type="match status" value="1"/>
</dbReference>
<dbReference type="PROSITE" id="PS51057">
    <property type="entry name" value="PAIRED_2"/>
    <property type="match status" value="1"/>
</dbReference>
<keyword evidence="2" id="KW-0217">Developmental protein</keyword>
<dbReference type="GO" id="GO:0000978">
    <property type="term" value="F:RNA polymerase II cis-regulatory region sequence-specific DNA binding"/>
    <property type="evidence" value="ECO:0007669"/>
    <property type="project" value="TreeGrafter"/>
</dbReference>
<proteinExistence type="predicted"/>
<feature type="region of interest" description="Disordered" evidence="8">
    <location>
        <begin position="356"/>
        <end position="381"/>
    </location>
</feature>
<reference evidence="11" key="1">
    <citation type="submission" date="2022-11" db="UniProtKB">
        <authorList>
            <consortium name="WormBaseParasite"/>
        </authorList>
    </citation>
    <scope>IDENTIFICATION</scope>
</reference>
<sequence length="381" mass="42320">MTTMASGYQRHQVAAFDHRCLSTDSELDAEFERKFEEWLKTVEQYERVHQFPLPMGGEVQTQQQQQQQQSVVVDQWMQLNANRPPISPDAGAVDDCANHDDVLQSHNDDDDDADLAELQTRTGTNQLGGVYANGRPLPSHLREKIISMATSGTKPCQISRELRVSHGCVSKILSKFRDTGSIRPGKIGGSKPKKSLPEVVTAIAIYKHYRPSMYSWEIRDRLLADGVCNAINVPSVSSINRIIRTKLGQKFKERAPKVADSQIKQLLREHLQKKREIDDEGDMKPEVLQQPMPCAVQNSAYIPPSAATPDSFPPCRQSDNGQLDGHFHFDHARLPAMTNFMGGGFDLHDAVDDMSLSPSSGCNSNRSYSFSSGSAGENSPL</sequence>
<dbReference type="InterPro" id="IPR001523">
    <property type="entry name" value="Paired_dom"/>
</dbReference>
<evidence type="ECO:0000256" key="4">
    <source>
        <dbReference type="ARBA" id="ARBA00023015"/>
    </source>
</evidence>